<dbReference type="Proteomes" id="UP000236291">
    <property type="component" value="Unassembled WGS sequence"/>
</dbReference>
<protein>
    <submittedName>
        <fullName evidence="1">Uncharacterized protein</fullName>
    </submittedName>
</protein>
<reference evidence="1 2" key="1">
    <citation type="journal article" date="2014" name="Am. J. Bot.">
        <title>Genome assembly and annotation for red clover (Trifolium pratense; Fabaceae).</title>
        <authorList>
            <person name="Istvanek J."/>
            <person name="Jaros M."/>
            <person name="Krenek A."/>
            <person name="Repkova J."/>
        </authorList>
    </citation>
    <scope>NUCLEOTIDE SEQUENCE [LARGE SCALE GENOMIC DNA]</scope>
    <source>
        <strain evidence="2">cv. Tatra</strain>
        <tissue evidence="1">Young leaves</tissue>
    </source>
</reference>
<organism evidence="1 2">
    <name type="scientific">Trifolium pratense</name>
    <name type="common">Red clover</name>
    <dbReference type="NCBI Taxonomy" id="57577"/>
    <lineage>
        <taxon>Eukaryota</taxon>
        <taxon>Viridiplantae</taxon>
        <taxon>Streptophyta</taxon>
        <taxon>Embryophyta</taxon>
        <taxon>Tracheophyta</taxon>
        <taxon>Spermatophyta</taxon>
        <taxon>Magnoliopsida</taxon>
        <taxon>eudicotyledons</taxon>
        <taxon>Gunneridae</taxon>
        <taxon>Pentapetalae</taxon>
        <taxon>rosids</taxon>
        <taxon>fabids</taxon>
        <taxon>Fabales</taxon>
        <taxon>Fabaceae</taxon>
        <taxon>Papilionoideae</taxon>
        <taxon>50 kb inversion clade</taxon>
        <taxon>NPAAA clade</taxon>
        <taxon>Hologalegina</taxon>
        <taxon>IRL clade</taxon>
        <taxon>Trifolieae</taxon>
        <taxon>Trifolium</taxon>
    </lineage>
</organism>
<gene>
    <name evidence="1" type="ORF">L195_g034457</name>
</gene>
<name>A0A2K3LIY1_TRIPR</name>
<proteinExistence type="predicted"/>
<comment type="caution">
    <text evidence="1">The sequence shown here is derived from an EMBL/GenBank/DDBJ whole genome shotgun (WGS) entry which is preliminary data.</text>
</comment>
<evidence type="ECO:0000313" key="1">
    <source>
        <dbReference type="EMBL" id="PNX78479.1"/>
    </source>
</evidence>
<sequence length="129" mass="14426">MINLHRRIFRAHKGNELLPYYAPRWKDICAIDDCVEPDNWFSEAKSQKLANVGRAGLACSGLASKSSLEVCVYLLVLGSPGCSLCYHSKKRCVFSSMEFSMESGGIGIFLGEEDFSNGKRTKLHNLKIY</sequence>
<dbReference type="AlphaFoldDB" id="A0A2K3LIY1"/>
<evidence type="ECO:0000313" key="2">
    <source>
        <dbReference type="Proteomes" id="UP000236291"/>
    </source>
</evidence>
<dbReference type="EMBL" id="ASHM01034190">
    <property type="protein sequence ID" value="PNX78479.1"/>
    <property type="molecule type" value="Genomic_DNA"/>
</dbReference>
<accession>A0A2K3LIY1</accession>
<reference evidence="1 2" key="2">
    <citation type="journal article" date="2017" name="Front. Plant Sci.">
        <title>Gene Classification and Mining of Molecular Markers Useful in Red Clover (Trifolium pratense) Breeding.</title>
        <authorList>
            <person name="Istvanek J."/>
            <person name="Dluhosova J."/>
            <person name="Dluhos P."/>
            <person name="Patkova L."/>
            <person name="Nedelnik J."/>
            <person name="Repkova J."/>
        </authorList>
    </citation>
    <scope>NUCLEOTIDE SEQUENCE [LARGE SCALE GENOMIC DNA]</scope>
    <source>
        <strain evidence="2">cv. Tatra</strain>
        <tissue evidence="1">Young leaves</tissue>
    </source>
</reference>